<dbReference type="Proteomes" id="UP000301737">
    <property type="component" value="Unassembled WGS sequence"/>
</dbReference>
<feature type="compositionally biased region" description="Basic and acidic residues" evidence="1">
    <location>
        <begin position="125"/>
        <end position="136"/>
    </location>
</feature>
<evidence type="ECO:0000313" key="2">
    <source>
        <dbReference type="EMBL" id="GCE98555.1"/>
    </source>
</evidence>
<name>A0A4C2E373_9SACH</name>
<gene>
    <name evidence="2" type="ORF">ZYGM_004272</name>
</gene>
<dbReference type="EMBL" id="BIMX01000005">
    <property type="protein sequence ID" value="GCE98555.1"/>
    <property type="molecule type" value="Genomic_DNA"/>
</dbReference>
<sequence length="193" mass="21826">MSIALCDELKLQLRNIETGMTVPWGSYSYDSVALNASTIEPPYEERNDQGICCVDAVSNDVFIPCFSLLDVEGPSNYNLVIDIHDQELKKLSLIHNQEVIGIEPRIRTPVKGPKPPAAKLKKTTKTYEDKKADKEATTAQFSSDDSEDENKTWFQKNWKLLLIGLVVYNVIAVMNKQNEVHQEVEETQKPLDN</sequence>
<evidence type="ECO:0008006" key="4">
    <source>
        <dbReference type="Google" id="ProtNLM"/>
    </source>
</evidence>
<accession>A0A4C2E373</accession>
<dbReference type="Pfam" id="PF21203">
    <property type="entry name" value="ECM10"/>
    <property type="match status" value="1"/>
</dbReference>
<dbReference type="OrthoDB" id="1894652at2759"/>
<reference evidence="2 3" key="1">
    <citation type="submission" date="2019-01" db="EMBL/GenBank/DDBJ databases">
        <title>Draft Genome Sequencing of Zygosaccharomyces mellis Ca-7.</title>
        <authorList>
            <person name="Shiwa Y."/>
            <person name="Kanesaki Y."/>
            <person name="Ishige T."/>
            <person name="Mura K."/>
            <person name="Hori T."/>
            <person name="Tamura T."/>
        </authorList>
    </citation>
    <scope>NUCLEOTIDE SEQUENCE [LARGE SCALE GENOMIC DNA]</scope>
    <source>
        <strain evidence="2 3">Ca-7</strain>
    </source>
</reference>
<evidence type="ECO:0000256" key="1">
    <source>
        <dbReference type="SAM" id="MobiDB-lite"/>
    </source>
</evidence>
<feature type="region of interest" description="Disordered" evidence="1">
    <location>
        <begin position="107"/>
        <end position="147"/>
    </location>
</feature>
<protein>
    <recommendedName>
        <fullName evidence="4">ER membrane protein complex subunit 10</fullName>
    </recommendedName>
</protein>
<dbReference type="AlphaFoldDB" id="A0A4C2E373"/>
<organism evidence="2 3">
    <name type="scientific">Zygosaccharomyces mellis</name>
    <dbReference type="NCBI Taxonomy" id="42258"/>
    <lineage>
        <taxon>Eukaryota</taxon>
        <taxon>Fungi</taxon>
        <taxon>Dikarya</taxon>
        <taxon>Ascomycota</taxon>
        <taxon>Saccharomycotina</taxon>
        <taxon>Saccharomycetes</taxon>
        <taxon>Saccharomycetales</taxon>
        <taxon>Saccharomycetaceae</taxon>
        <taxon>Zygosaccharomyces</taxon>
    </lineage>
</organism>
<proteinExistence type="predicted"/>
<keyword evidence="3" id="KW-1185">Reference proteome</keyword>
<comment type="caution">
    <text evidence="2">The sequence shown here is derived from an EMBL/GenBank/DDBJ whole genome shotgun (WGS) entry which is preliminary data.</text>
</comment>
<evidence type="ECO:0000313" key="3">
    <source>
        <dbReference type="Proteomes" id="UP000301737"/>
    </source>
</evidence>